<dbReference type="Proteomes" id="UP000662857">
    <property type="component" value="Chromosome"/>
</dbReference>
<dbReference type="KEGG" id="nhy:JQS43_12515"/>
<protein>
    <submittedName>
        <fullName evidence="1">Uncharacterized protein</fullName>
    </submittedName>
</protein>
<gene>
    <name evidence="1" type="ORF">JQS43_12515</name>
</gene>
<dbReference type="Pfam" id="PF20043">
    <property type="entry name" value="DUF6445"/>
    <property type="match status" value="1"/>
</dbReference>
<dbReference type="RefSeq" id="WP_239679258.1">
    <property type="nucleotide sequence ID" value="NZ_CP070499.1"/>
</dbReference>
<accession>A0A895YM15</accession>
<sequence length="219" mass="24942">MRQAVTEVPHSLRGEVHIIDDFYEKPDAVRRLALDAEFVGFDGRANFPGGESVKAYWSPQHRDRFAELVGKAIDIDPSQWVFGKFRLALANETGRTKVHVDFVDWTAVIYLSLDTDCSGGLGIYRHRETGLERVPRGSDLAAYRCSSLEEFDSRYIMRDSLHDDRWELLHQVDIRYNRCVLFRGSRLFHGITRTFGGGSADGRLTQNFFFMDAVEGSSA</sequence>
<dbReference type="InterPro" id="IPR045617">
    <property type="entry name" value="DUF6445"/>
</dbReference>
<reference evidence="1" key="1">
    <citation type="submission" date="2021-02" db="EMBL/GenBank/DDBJ databases">
        <title>Natrosporangium hydrolyticum gen. nov., sp. nov, a haloalkaliphilic actinobacterium from a soda solonchak soil.</title>
        <authorList>
            <person name="Sorokin D.Y."/>
            <person name="Khijniak T.V."/>
            <person name="Zakharycheva A.P."/>
            <person name="Boueva O.V."/>
            <person name="Ariskina E.V."/>
            <person name="Hahnke R.L."/>
            <person name="Bunk B."/>
            <person name="Sproer C."/>
            <person name="Schumann P."/>
            <person name="Evtushenko L.I."/>
            <person name="Kublanov I.V."/>
        </authorList>
    </citation>
    <scope>NUCLEOTIDE SEQUENCE</scope>
    <source>
        <strain evidence="1">DSM 106523</strain>
    </source>
</reference>
<organism evidence="1 2">
    <name type="scientific">Natronosporangium hydrolyticum</name>
    <dbReference type="NCBI Taxonomy" id="2811111"/>
    <lineage>
        <taxon>Bacteria</taxon>
        <taxon>Bacillati</taxon>
        <taxon>Actinomycetota</taxon>
        <taxon>Actinomycetes</taxon>
        <taxon>Micromonosporales</taxon>
        <taxon>Micromonosporaceae</taxon>
        <taxon>Natronosporangium</taxon>
    </lineage>
</organism>
<keyword evidence="2" id="KW-1185">Reference proteome</keyword>
<proteinExistence type="predicted"/>
<evidence type="ECO:0000313" key="2">
    <source>
        <dbReference type="Proteomes" id="UP000662857"/>
    </source>
</evidence>
<dbReference type="Gene3D" id="2.60.120.620">
    <property type="entry name" value="q2cbj1_9rhob like domain"/>
    <property type="match status" value="1"/>
</dbReference>
<evidence type="ECO:0000313" key="1">
    <source>
        <dbReference type="EMBL" id="QSB17012.1"/>
    </source>
</evidence>
<dbReference type="EMBL" id="CP070499">
    <property type="protein sequence ID" value="QSB17012.1"/>
    <property type="molecule type" value="Genomic_DNA"/>
</dbReference>
<name>A0A895YM15_9ACTN</name>
<dbReference type="AlphaFoldDB" id="A0A895YM15"/>